<reference evidence="1 2" key="1">
    <citation type="journal article" date="2015" name="Genome Biol. Evol.">
        <title>Comparative Genomics of a Bacterivorous Green Alga Reveals Evolutionary Causalities and Consequences of Phago-Mixotrophic Mode of Nutrition.</title>
        <authorList>
            <person name="Burns J.A."/>
            <person name="Paasch A."/>
            <person name="Narechania A."/>
            <person name="Kim E."/>
        </authorList>
    </citation>
    <scope>NUCLEOTIDE SEQUENCE [LARGE SCALE GENOMIC DNA]</scope>
    <source>
        <strain evidence="1 2">PLY_AMNH</strain>
    </source>
</reference>
<evidence type="ECO:0000313" key="1">
    <source>
        <dbReference type="EMBL" id="KAK3240485.1"/>
    </source>
</evidence>
<proteinExistence type="predicted"/>
<comment type="caution">
    <text evidence="1">The sequence shown here is derived from an EMBL/GenBank/DDBJ whole genome shotgun (WGS) entry which is preliminary data.</text>
</comment>
<keyword evidence="2" id="KW-1185">Reference proteome</keyword>
<dbReference type="AlphaFoldDB" id="A0AAE0BRE6"/>
<name>A0AAE0BRE6_9CHLO</name>
<dbReference type="Proteomes" id="UP001190700">
    <property type="component" value="Unassembled WGS sequence"/>
</dbReference>
<accession>A0AAE0BRE6</accession>
<organism evidence="1 2">
    <name type="scientific">Cymbomonas tetramitiformis</name>
    <dbReference type="NCBI Taxonomy" id="36881"/>
    <lineage>
        <taxon>Eukaryota</taxon>
        <taxon>Viridiplantae</taxon>
        <taxon>Chlorophyta</taxon>
        <taxon>Pyramimonadophyceae</taxon>
        <taxon>Pyramimonadales</taxon>
        <taxon>Pyramimonadaceae</taxon>
        <taxon>Cymbomonas</taxon>
    </lineage>
</organism>
<evidence type="ECO:0000313" key="2">
    <source>
        <dbReference type="Proteomes" id="UP001190700"/>
    </source>
</evidence>
<protein>
    <submittedName>
        <fullName evidence="1">Uncharacterized protein</fullName>
    </submittedName>
</protein>
<sequence length="156" mass="18047">MAATRTLTAGQDTYLLYGSSELKGRIKLTRFNLFGKANLLFRRFGMQRKFASFRNTLKRMVRTGKYVFVTDFILDGRGLSEERCEATCKMLIMSALTRDSDISDVLFPGFNSKFDKMRYFDNQLTTSSSGIVQMTYEDFYVSLRWGSCRRGPEIRL</sequence>
<dbReference type="EMBL" id="LGRX02033631">
    <property type="protein sequence ID" value="KAK3240485.1"/>
    <property type="molecule type" value="Genomic_DNA"/>
</dbReference>
<gene>
    <name evidence="1" type="ORF">CYMTET_49677</name>
</gene>